<dbReference type="InParanoid" id="B4D250"/>
<sequence precursor="true">MKTYQISPIFALLLAAGPAMAALDEGKKADVAQAEAIPQDQLDFFEKKIRPVLTDKCYKCHSEKAEKLKGGLMVDSREGIRRGGDSGPAVVPGNLKDSLLIEAIHYGNKDTAMPPQKAGGKLPADVIQDFEKWVQMGAPDPRNGGPVTVAAAKKYDTEKSKDWWAFKAPKKTEVPAVQDAAWARADIDRFLLAGLEAKGLKPVADADKLTLIRRVYFDLVGVPPSLDEIRAFEQDKSPNAFATVVDRLLNSPQFGERWGRHWLDVARYAESSGKEANFAYPHAWRYRDYVIAAFNADKPYDEFLREQIAGDLLPAKTERERAEHEVATGYLAIGAKSQNENNPRQYALDVADEQIDAISQGVLGMTIACARCHDHKFDPIPQREYYAMAGIFLSTDTRYGTASGQQNRHATQLIELPASSGLPTITKILAPAERAQKEKQLADLEKERNEMISERMEARREGKPANGVDVKKGVRLLILLTQTGMLESELNSFDASGRPKILAMGAKDRPAMSSASAGGGGRFGGMFAGGGKGGRFYGSVTAFPTITDSPLYARGDVDKPGDKVPRGFVSILSNGNAPAIPEGTSGRLELAEWLTAPTNPLTSRVMVNRVWHWLFGKGIVESTDNFGTTGHLPSDQALLDHLALDFQKKGYSVKKIIREIVLSHAYQLSSNFNPKDFAADPENTLVWRMSKRRLDAECIRDAMLSVSGDLQYSAPVGDAVAMAGDGMINGPRGRGMSEAQLNVDTPVRSVYLPDARDAVPESLALFDFAENSLVTGDRETTNVPSQALFMLNSKFVEKRAERLGERVVAGYPSGPNGGLGANLQERITYAYWLVFSRPPDNAERTAATAFFTRFPANWAKGQSGAAGVRDADAARAAWTSFCRALFASAEFRYVN</sequence>
<name>B4D250_9BACT</name>
<dbReference type="AlphaFoldDB" id="B4D250"/>
<feature type="coiled-coil region" evidence="1">
    <location>
        <begin position="434"/>
        <end position="461"/>
    </location>
</feature>
<dbReference type="Pfam" id="PF07635">
    <property type="entry name" value="PSCyt1"/>
    <property type="match status" value="1"/>
</dbReference>
<dbReference type="InterPro" id="IPR011444">
    <property type="entry name" value="DUF1549"/>
</dbReference>
<dbReference type="InterPro" id="IPR011429">
    <property type="entry name" value="Cyt_c_Planctomycete-type"/>
</dbReference>
<dbReference type="EMBL" id="ABVL01000008">
    <property type="protein sequence ID" value="EDY19290.1"/>
    <property type="molecule type" value="Genomic_DNA"/>
</dbReference>
<evidence type="ECO:0000259" key="5">
    <source>
        <dbReference type="Pfam" id="PF07635"/>
    </source>
</evidence>
<evidence type="ECO:0000313" key="7">
    <source>
        <dbReference type="Proteomes" id="UP000005824"/>
    </source>
</evidence>
<protein>
    <recommendedName>
        <fullName evidence="8">Cytochrome c domain-containing protein</fullName>
    </recommendedName>
</protein>
<comment type="caution">
    <text evidence="6">The sequence shown here is derived from an EMBL/GenBank/DDBJ whole genome shotgun (WGS) entry which is preliminary data.</text>
</comment>
<evidence type="ECO:0000313" key="6">
    <source>
        <dbReference type="EMBL" id="EDY19290.1"/>
    </source>
</evidence>
<dbReference type="PANTHER" id="PTHR35889">
    <property type="entry name" value="CYCLOINULO-OLIGOSACCHARIDE FRUCTANOTRANSFERASE-RELATED"/>
    <property type="match status" value="1"/>
</dbReference>
<dbReference type="Proteomes" id="UP000005824">
    <property type="component" value="Unassembled WGS sequence"/>
</dbReference>
<dbReference type="Pfam" id="PF07587">
    <property type="entry name" value="PSD1"/>
    <property type="match status" value="1"/>
</dbReference>
<dbReference type="Pfam" id="PF07583">
    <property type="entry name" value="PSCyt2"/>
    <property type="match status" value="1"/>
</dbReference>
<keyword evidence="1" id="KW-0175">Coiled coil</keyword>
<evidence type="ECO:0000256" key="2">
    <source>
        <dbReference type="SAM" id="SignalP"/>
    </source>
</evidence>
<evidence type="ECO:0000256" key="1">
    <source>
        <dbReference type="SAM" id="Coils"/>
    </source>
</evidence>
<feature type="domain" description="DUF1549" evidence="3">
    <location>
        <begin position="187"/>
        <end position="396"/>
    </location>
</feature>
<organism evidence="6 7">
    <name type="scientific">Chthoniobacter flavus Ellin428</name>
    <dbReference type="NCBI Taxonomy" id="497964"/>
    <lineage>
        <taxon>Bacteria</taxon>
        <taxon>Pseudomonadati</taxon>
        <taxon>Verrucomicrobiota</taxon>
        <taxon>Spartobacteria</taxon>
        <taxon>Chthoniobacterales</taxon>
        <taxon>Chthoniobacteraceae</taxon>
        <taxon>Chthoniobacter</taxon>
    </lineage>
</organism>
<dbReference type="PANTHER" id="PTHR35889:SF3">
    <property type="entry name" value="F-BOX DOMAIN-CONTAINING PROTEIN"/>
    <property type="match status" value="1"/>
</dbReference>
<gene>
    <name evidence="6" type="ORF">CfE428DRAFT_2975</name>
</gene>
<keyword evidence="7" id="KW-1185">Reference proteome</keyword>
<evidence type="ECO:0000259" key="3">
    <source>
        <dbReference type="Pfam" id="PF07583"/>
    </source>
</evidence>
<feature type="chain" id="PRO_5002803067" description="Cytochrome c domain-containing protein" evidence="2">
    <location>
        <begin position="22"/>
        <end position="895"/>
    </location>
</feature>
<evidence type="ECO:0008006" key="8">
    <source>
        <dbReference type="Google" id="ProtNLM"/>
    </source>
</evidence>
<feature type="domain" description="DUF1553" evidence="4">
    <location>
        <begin position="586"/>
        <end position="850"/>
    </location>
</feature>
<reference evidence="6 7" key="1">
    <citation type="journal article" date="2011" name="J. Bacteriol.">
        <title>Genome sequence of Chthoniobacter flavus Ellin428, an aerobic heterotrophic soil bacterium.</title>
        <authorList>
            <person name="Kant R."/>
            <person name="van Passel M.W."/>
            <person name="Palva A."/>
            <person name="Lucas S."/>
            <person name="Lapidus A."/>
            <person name="Glavina Del Rio T."/>
            <person name="Dalin E."/>
            <person name="Tice H."/>
            <person name="Bruce D."/>
            <person name="Goodwin L."/>
            <person name="Pitluck S."/>
            <person name="Larimer F.W."/>
            <person name="Land M.L."/>
            <person name="Hauser L."/>
            <person name="Sangwan P."/>
            <person name="de Vos W.M."/>
            <person name="Janssen P.H."/>
            <person name="Smidt H."/>
        </authorList>
    </citation>
    <scope>NUCLEOTIDE SEQUENCE [LARGE SCALE GENOMIC DNA]</scope>
    <source>
        <strain evidence="6 7">Ellin428</strain>
    </source>
</reference>
<proteinExistence type="predicted"/>
<dbReference type="InterPro" id="IPR022655">
    <property type="entry name" value="DUF1553"/>
</dbReference>
<feature type="signal peptide" evidence="2">
    <location>
        <begin position="1"/>
        <end position="21"/>
    </location>
</feature>
<dbReference type="RefSeq" id="WP_006980300.1">
    <property type="nucleotide sequence ID" value="NZ_ABVL01000008.1"/>
</dbReference>
<dbReference type="STRING" id="497964.CfE428DRAFT_2975"/>
<keyword evidence="2" id="KW-0732">Signal</keyword>
<feature type="domain" description="Cytochrome C Planctomycete-type" evidence="5">
    <location>
        <begin position="57"/>
        <end position="116"/>
    </location>
</feature>
<dbReference type="eggNOG" id="COG2010">
    <property type="taxonomic scope" value="Bacteria"/>
</dbReference>
<evidence type="ECO:0000259" key="4">
    <source>
        <dbReference type="Pfam" id="PF07587"/>
    </source>
</evidence>
<accession>B4D250</accession>